<dbReference type="Proteomes" id="UP001206595">
    <property type="component" value="Unassembled WGS sequence"/>
</dbReference>
<evidence type="ECO:0000313" key="2">
    <source>
        <dbReference type="EMBL" id="KAI8576046.1"/>
    </source>
</evidence>
<proteinExistence type="predicted"/>
<accession>A0AAD5HB07</accession>
<reference evidence="2" key="2">
    <citation type="journal article" date="2022" name="Proc. Natl. Acad. Sci. U.S.A.">
        <title>Diploid-dominant life cycles characterize the early evolution of Fungi.</title>
        <authorList>
            <person name="Amses K.R."/>
            <person name="Simmons D.R."/>
            <person name="Longcore J.E."/>
            <person name="Mondo S.J."/>
            <person name="Seto K."/>
            <person name="Jeronimo G.H."/>
            <person name="Bonds A.E."/>
            <person name="Quandt C.A."/>
            <person name="Davis W.J."/>
            <person name="Chang Y."/>
            <person name="Federici B.A."/>
            <person name="Kuo A."/>
            <person name="LaButti K."/>
            <person name="Pangilinan J."/>
            <person name="Andreopoulos W."/>
            <person name="Tritt A."/>
            <person name="Riley R."/>
            <person name="Hundley H."/>
            <person name="Johnson J."/>
            <person name="Lipzen A."/>
            <person name="Barry K."/>
            <person name="Lang B.F."/>
            <person name="Cuomo C.A."/>
            <person name="Buchler N.E."/>
            <person name="Grigoriev I.V."/>
            <person name="Spatafora J.W."/>
            <person name="Stajich J.E."/>
            <person name="James T.Y."/>
        </authorList>
    </citation>
    <scope>NUCLEOTIDE SEQUENCE</scope>
    <source>
        <strain evidence="2">AG</strain>
    </source>
</reference>
<comment type="caution">
    <text evidence="2">The sequence shown here is derived from an EMBL/GenBank/DDBJ whole genome shotgun (WGS) entry which is preliminary data.</text>
</comment>
<sequence length="88" mass="9466">MGNCLGSRKPSGNRLNEPGDVARTPAGPQPDAATAREMRLAAAEGRQKKQNNRGVQGSGGKLSQKLQAQSKLKPGQENEENVERIVWD</sequence>
<feature type="region of interest" description="Disordered" evidence="1">
    <location>
        <begin position="1"/>
        <end position="88"/>
    </location>
</feature>
<evidence type="ECO:0000313" key="3">
    <source>
        <dbReference type="Proteomes" id="UP001206595"/>
    </source>
</evidence>
<reference evidence="2" key="1">
    <citation type="submission" date="2021-06" db="EMBL/GenBank/DDBJ databases">
        <authorList>
            <consortium name="DOE Joint Genome Institute"/>
            <person name="Mondo S.J."/>
            <person name="Amses K.R."/>
            <person name="Simmons D.R."/>
            <person name="Longcore J.E."/>
            <person name="Seto K."/>
            <person name="Alves G.H."/>
            <person name="Bonds A.E."/>
            <person name="Quandt C.A."/>
            <person name="Davis W.J."/>
            <person name="Chang Y."/>
            <person name="Letcher P.M."/>
            <person name="Powell M.J."/>
            <person name="Kuo A."/>
            <person name="Labutti K."/>
            <person name="Pangilinan J."/>
            <person name="Andreopoulos W."/>
            <person name="Tritt A."/>
            <person name="Riley R."/>
            <person name="Hundley H."/>
            <person name="Johnson J."/>
            <person name="Lipzen A."/>
            <person name="Barry K."/>
            <person name="Berbee M.L."/>
            <person name="Buchler N.E."/>
            <person name="Grigoriev I.V."/>
            <person name="Spatafora J.W."/>
            <person name="Stajich J.E."/>
            <person name="James T.Y."/>
        </authorList>
    </citation>
    <scope>NUCLEOTIDE SEQUENCE</scope>
    <source>
        <strain evidence="2">AG</strain>
    </source>
</reference>
<keyword evidence="3" id="KW-1185">Reference proteome</keyword>
<dbReference type="GeneID" id="75917219"/>
<protein>
    <submittedName>
        <fullName evidence="2">Uncharacterized protein</fullName>
    </submittedName>
</protein>
<dbReference type="RefSeq" id="XP_051441050.1">
    <property type="nucleotide sequence ID" value="XM_051591876.1"/>
</dbReference>
<dbReference type="AlphaFoldDB" id="A0AAD5HB07"/>
<name>A0AAD5HB07_UMBRA</name>
<evidence type="ECO:0000256" key="1">
    <source>
        <dbReference type="SAM" id="MobiDB-lite"/>
    </source>
</evidence>
<dbReference type="EMBL" id="MU620963">
    <property type="protein sequence ID" value="KAI8576046.1"/>
    <property type="molecule type" value="Genomic_DNA"/>
</dbReference>
<gene>
    <name evidence="2" type="ORF">K450DRAFT_258633</name>
</gene>
<organism evidence="2 3">
    <name type="scientific">Umbelopsis ramanniana AG</name>
    <dbReference type="NCBI Taxonomy" id="1314678"/>
    <lineage>
        <taxon>Eukaryota</taxon>
        <taxon>Fungi</taxon>
        <taxon>Fungi incertae sedis</taxon>
        <taxon>Mucoromycota</taxon>
        <taxon>Mucoromycotina</taxon>
        <taxon>Umbelopsidomycetes</taxon>
        <taxon>Umbelopsidales</taxon>
        <taxon>Umbelopsidaceae</taxon>
        <taxon>Umbelopsis</taxon>
    </lineage>
</organism>